<evidence type="ECO:0000313" key="9">
    <source>
        <dbReference type="Proteomes" id="UP000515734"/>
    </source>
</evidence>
<keyword evidence="3" id="KW-0479">Metal-binding</keyword>
<dbReference type="GO" id="GO:0046872">
    <property type="term" value="F:metal ion binding"/>
    <property type="evidence" value="ECO:0007669"/>
    <property type="project" value="UniProtKB-KW"/>
</dbReference>
<dbReference type="AlphaFoldDB" id="A0A6S6NX91"/>
<evidence type="ECO:0000256" key="5">
    <source>
        <dbReference type="ARBA" id="ARBA00022833"/>
    </source>
</evidence>
<dbReference type="GO" id="GO:0004407">
    <property type="term" value="F:histone deacetylase activity"/>
    <property type="evidence" value="ECO:0007669"/>
    <property type="project" value="InterPro"/>
</dbReference>
<dbReference type="InterPro" id="IPR023801">
    <property type="entry name" value="His_deacetylse_dom"/>
</dbReference>
<organism evidence="8 9">
    <name type="scientific">Mycolicibacterium litorale</name>
    <dbReference type="NCBI Taxonomy" id="758802"/>
    <lineage>
        <taxon>Bacteria</taxon>
        <taxon>Bacillati</taxon>
        <taxon>Actinomycetota</taxon>
        <taxon>Actinomycetes</taxon>
        <taxon>Mycobacteriales</taxon>
        <taxon>Mycobacteriaceae</taxon>
        <taxon>Mycolicibacterium</taxon>
    </lineage>
</organism>
<dbReference type="InterPro" id="IPR023696">
    <property type="entry name" value="Ureohydrolase_dom_sf"/>
</dbReference>
<feature type="region of interest" description="Disordered" evidence="6">
    <location>
        <begin position="17"/>
        <end position="37"/>
    </location>
</feature>
<feature type="domain" description="Histone deacetylase" evidence="7">
    <location>
        <begin position="36"/>
        <end position="327"/>
    </location>
</feature>
<name>A0A6S6NX91_9MYCO</name>
<evidence type="ECO:0000256" key="6">
    <source>
        <dbReference type="SAM" id="MobiDB-lite"/>
    </source>
</evidence>
<comment type="cofactor">
    <cofactor evidence="1">
        <name>Zn(2+)</name>
        <dbReference type="ChEBI" id="CHEBI:29105"/>
    </cofactor>
</comment>
<dbReference type="GO" id="GO:0040029">
    <property type="term" value="P:epigenetic regulation of gene expression"/>
    <property type="evidence" value="ECO:0007669"/>
    <property type="project" value="TreeGrafter"/>
</dbReference>
<keyword evidence="4 8" id="KW-0378">Hydrolase</keyword>
<dbReference type="Proteomes" id="UP000515734">
    <property type="component" value="Chromosome"/>
</dbReference>
<evidence type="ECO:0000256" key="2">
    <source>
        <dbReference type="ARBA" id="ARBA00005947"/>
    </source>
</evidence>
<proteinExistence type="inferred from homology"/>
<sequence>MRPLTIYWDERVLDHDTGPALHETKPSPWIDAPEPHTEGPARLRAMHSVLRNGPLTSHLAWGTGRLATEAELQTVHDAEYLAAVRDLSSAGGGWITGTTRVGADSYTALRAAAGTALEAAAAVLDGQTRMAYALVRPPGHHAQSAVADGYCMFNHAALAAELALRSGLERILTVDWDVHHGNGTQDIFYRRRDVLTTSIHMNHGAWGPSHPQTGWVDETGSGDGAGYNVNIPLPLGAGDSGYVRAFDEIIAPLAQAYQPQLIIAASGQDASAFDPNGRHNVTMSGFRAIGQRLAALADEHCQGRIVLVQEGGYNPSYAPYCLLATLEGLLGTTEVTPDPLAYVPDQTSGLTEALADVADAHHQSWAALRPGPTEN</sequence>
<comment type="similarity">
    <text evidence="2">Belongs to the histone deacetylase family.</text>
</comment>
<accession>A0A6S6NX91</accession>
<dbReference type="SUPFAM" id="SSF52768">
    <property type="entry name" value="Arginase/deacetylase"/>
    <property type="match status" value="1"/>
</dbReference>
<gene>
    <name evidence="8" type="ORF">NIIDNTM18_02520</name>
</gene>
<dbReference type="Gene3D" id="3.40.800.20">
    <property type="entry name" value="Histone deacetylase domain"/>
    <property type="match status" value="1"/>
</dbReference>
<dbReference type="InterPro" id="IPR000286">
    <property type="entry name" value="HDACs"/>
</dbReference>
<dbReference type="Pfam" id="PF00850">
    <property type="entry name" value="Hist_deacetyl"/>
    <property type="match status" value="1"/>
</dbReference>
<evidence type="ECO:0000256" key="4">
    <source>
        <dbReference type="ARBA" id="ARBA00022801"/>
    </source>
</evidence>
<evidence type="ECO:0000313" key="8">
    <source>
        <dbReference type="EMBL" id="BCI50974.1"/>
    </source>
</evidence>
<keyword evidence="5" id="KW-0862">Zinc</keyword>
<dbReference type="EMBL" id="AP023287">
    <property type="protein sequence ID" value="BCI50974.1"/>
    <property type="molecule type" value="Genomic_DNA"/>
</dbReference>
<dbReference type="PRINTS" id="PR01270">
    <property type="entry name" value="HDASUPER"/>
</dbReference>
<evidence type="ECO:0000256" key="1">
    <source>
        <dbReference type="ARBA" id="ARBA00001947"/>
    </source>
</evidence>
<dbReference type="PANTHER" id="PTHR10625">
    <property type="entry name" value="HISTONE DEACETYLASE HDAC1-RELATED"/>
    <property type="match status" value="1"/>
</dbReference>
<dbReference type="PANTHER" id="PTHR10625:SF17">
    <property type="entry name" value="HISTONE DEACETYLASE 8"/>
    <property type="match status" value="1"/>
</dbReference>
<dbReference type="PRINTS" id="PR01271">
    <property type="entry name" value="HISDACETLASE"/>
</dbReference>
<dbReference type="GO" id="GO:0016787">
    <property type="term" value="F:hydrolase activity"/>
    <property type="evidence" value="ECO:0007669"/>
    <property type="project" value="UniProtKB-KW"/>
</dbReference>
<dbReference type="InterPro" id="IPR037138">
    <property type="entry name" value="His_deacetylse_dom_sf"/>
</dbReference>
<evidence type="ECO:0000256" key="3">
    <source>
        <dbReference type="ARBA" id="ARBA00022723"/>
    </source>
</evidence>
<evidence type="ECO:0000259" key="7">
    <source>
        <dbReference type="Pfam" id="PF00850"/>
    </source>
</evidence>
<protein>
    <submittedName>
        <fullName evidence="8">Acetylpolyamine aminohydrolase</fullName>
    </submittedName>
</protein>
<reference evidence="8 9" key="1">
    <citation type="submission" date="2020-07" db="EMBL/GenBank/DDBJ databases">
        <title>Complete genome sequence of Mycolicibacterium litorale like strain isolated from cardiac implantable electronic device infection.</title>
        <authorList>
            <person name="Fukano H."/>
            <person name="Miyama H."/>
            <person name="Hoshino Y."/>
        </authorList>
    </citation>
    <scope>NUCLEOTIDE SEQUENCE [LARGE SCALE GENOMIC DNA]</scope>
    <source>
        <strain evidence="8 9">NIIDNTM18</strain>
    </source>
</reference>
<dbReference type="InterPro" id="IPR003084">
    <property type="entry name" value="HDAC_I/II"/>
</dbReference>